<dbReference type="Proteomes" id="UP001329430">
    <property type="component" value="Chromosome 10"/>
</dbReference>
<keyword evidence="1" id="KW-1015">Disulfide bond</keyword>
<dbReference type="SMART" id="SM00020">
    <property type="entry name" value="Tryp_SPc"/>
    <property type="match status" value="1"/>
</dbReference>
<dbReference type="InterPro" id="IPR009003">
    <property type="entry name" value="Peptidase_S1_PA"/>
</dbReference>
<dbReference type="InterPro" id="IPR051487">
    <property type="entry name" value="Ser/Thr_Proteases_Immune/Dev"/>
</dbReference>
<dbReference type="AlphaFoldDB" id="A0AAN7ZFX0"/>
<dbReference type="PANTHER" id="PTHR24256">
    <property type="entry name" value="TRYPTASE-RELATED"/>
    <property type="match status" value="1"/>
</dbReference>
<dbReference type="Pfam" id="PF00089">
    <property type="entry name" value="Trypsin"/>
    <property type="match status" value="1"/>
</dbReference>
<dbReference type="InterPro" id="IPR001254">
    <property type="entry name" value="Trypsin_dom"/>
</dbReference>
<sequence>MGKIATVFTKCRYFSLLFRNWSQGIYVVVGTNDLTMGGSHISVQSIKIHEQYDNATSKNNIALIRTASNILSVPQTSTVALGIASTLPGQMCTLTGWGKEYLAMPLYSNILRYAQFSVLSLDECRWYLYGIHNSEICTNPSTSGGCDGDNGGPLVTVADNVQIGILSRGVPCAMGKPDVYTNVAHYSNWIDQHSGSMISALSPFFLALLLSSCCLM</sequence>
<evidence type="ECO:0000259" key="3">
    <source>
        <dbReference type="PROSITE" id="PS50240"/>
    </source>
</evidence>
<comment type="caution">
    <text evidence="4">The sequence shown here is derived from an EMBL/GenBank/DDBJ whole genome shotgun (WGS) entry which is preliminary data.</text>
</comment>
<proteinExistence type="inferred from homology"/>
<evidence type="ECO:0000256" key="2">
    <source>
        <dbReference type="ARBA" id="ARBA00024195"/>
    </source>
</evidence>
<protein>
    <recommendedName>
        <fullName evidence="3">Peptidase S1 domain-containing protein</fullName>
    </recommendedName>
</protein>
<evidence type="ECO:0000313" key="4">
    <source>
        <dbReference type="EMBL" id="KAK5638138.1"/>
    </source>
</evidence>
<dbReference type="InterPro" id="IPR043504">
    <property type="entry name" value="Peptidase_S1_PA_chymotrypsin"/>
</dbReference>
<gene>
    <name evidence="4" type="ORF">RI129_012433</name>
</gene>
<reference evidence="4 5" key="1">
    <citation type="journal article" date="2024" name="Insects">
        <title>An Improved Chromosome-Level Genome Assembly of the Firefly Pyrocoelia pectoralis.</title>
        <authorList>
            <person name="Fu X."/>
            <person name="Meyer-Rochow V.B."/>
            <person name="Ballantyne L."/>
            <person name="Zhu X."/>
        </authorList>
    </citation>
    <scope>NUCLEOTIDE SEQUENCE [LARGE SCALE GENOMIC DNA]</scope>
    <source>
        <strain evidence="4">XCY_ONT2</strain>
    </source>
</reference>
<organism evidence="4 5">
    <name type="scientific">Pyrocoelia pectoralis</name>
    <dbReference type="NCBI Taxonomy" id="417401"/>
    <lineage>
        <taxon>Eukaryota</taxon>
        <taxon>Metazoa</taxon>
        <taxon>Ecdysozoa</taxon>
        <taxon>Arthropoda</taxon>
        <taxon>Hexapoda</taxon>
        <taxon>Insecta</taxon>
        <taxon>Pterygota</taxon>
        <taxon>Neoptera</taxon>
        <taxon>Endopterygota</taxon>
        <taxon>Coleoptera</taxon>
        <taxon>Polyphaga</taxon>
        <taxon>Elateriformia</taxon>
        <taxon>Elateroidea</taxon>
        <taxon>Lampyridae</taxon>
        <taxon>Lampyrinae</taxon>
        <taxon>Pyrocoelia</taxon>
    </lineage>
</organism>
<dbReference type="CDD" id="cd00190">
    <property type="entry name" value="Tryp_SPc"/>
    <property type="match status" value="1"/>
</dbReference>
<feature type="domain" description="Peptidase S1" evidence="3">
    <location>
        <begin position="11"/>
        <end position="195"/>
    </location>
</feature>
<keyword evidence="5" id="KW-1185">Reference proteome</keyword>
<name>A0AAN7ZFX0_9COLE</name>
<dbReference type="PROSITE" id="PS50240">
    <property type="entry name" value="TRYPSIN_DOM"/>
    <property type="match status" value="1"/>
</dbReference>
<evidence type="ECO:0000313" key="5">
    <source>
        <dbReference type="Proteomes" id="UP001329430"/>
    </source>
</evidence>
<dbReference type="GO" id="GO:0004252">
    <property type="term" value="F:serine-type endopeptidase activity"/>
    <property type="evidence" value="ECO:0007669"/>
    <property type="project" value="InterPro"/>
</dbReference>
<dbReference type="EMBL" id="JAVRBK010000010">
    <property type="protein sequence ID" value="KAK5638138.1"/>
    <property type="molecule type" value="Genomic_DNA"/>
</dbReference>
<accession>A0AAN7ZFX0</accession>
<evidence type="ECO:0000256" key="1">
    <source>
        <dbReference type="ARBA" id="ARBA00023157"/>
    </source>
</evidence>
<dbReference type="GO" id="GO:0006508">
    <property type="term" value="P:proteolysis"/>
    <property type="evidence" value="ECO:0007669"/>
    <property type="project" value="InterPro"/>
</dbReference>
<comment type="similarity">
    <text evidence="2">Belongs to the peptidase S1 family. CLIP subfamily.</text>
</comment>
<dbReference type="Gene3D" id="2.40.10.10">
    <property type="entry name" value="Trypsin-like serine proteases"/>
    <property type="match status" value="2"/>
</dbReference>
<dbReference type="SUPFAM" id="SSF50494">
    <property type="entry name" value="Trypsin-like serine proteases"/>
    <property type="match status" value="1"/>
</dbReference>